<evidence type="ECO:0000313" key="9">
    <source>
        <dbReference type="EMBL" id="CAK0909116.1"/>
    </source>
</evidence>
<keyword evidence="10" id="KW-1185">Reference proteome</keyword>
<evidence type="ECO:0000256" key="7">
    <source>
        <dbReference type="SAM" id="SignalP"/>
    </source>
</evidence>
<evidence type="ECO:0000256" key="4">
    <source>
        <dbReference type="ARBA" id="ARBA00023136"/>
    </source>
</evidence>
<dbReference type="InterPro" id="IPR002645">
    <property type="entry name" value="STAS_dom"/>
</dbReference>
<evidence type="ECO:0000256" key="1">
    <source>
        <dbReference type="ARBA" id="ARBA00004141"/>
    </source>
</evidence>
<feature type="chain" id="PRO_5047278227" description="STAS domain-containing protein" evidence="7">
    <location>
        <begin position="35"/>
        <end position="710"/>
    </location>
</feature>
<dbReference type="InterPro" id="IPR052706">
    <property type="entry name" value="Membrane-Transporter-like"/>
</dbReference>
<feature type="transmembrane region" description="Helical" evidence="6">
    <location>
        <begin position="265"/>
        <end position="288"/>
    </location>
</feature>
<feature type="domain" description="STAS" evidence="8">
    <location>
        <begin position="577"/>
        <end position="663"/>
    </location>
</feature>
<comment type="subcellular location">
    <subcellularLocation>
        <location evidence="1">Membrane</location>
        <topology evidence="1">Multi-pass membrane protein</topology>
    </subcellularLocation>
</comment>
<feature type="transmembrane region" description="Helical" evidence="6">
    <location>
        <begin position="238"/>
        <end position="259"/>
    </location>
</feature>
<feature type="transmembrane region" description="Helical" evidence="6">
    <location>
        <begin position="308"/>
        <end position="326"/>
    </location>
</feature>
<name>A0ABN9YCK6_9DINO</name>
<dbReference type="InterPro" id="IPR011547">
    <property type="entry name" value="SLC26A/SulP_dom"/>
</dbReference>
<feature type="region of interest" description="Disordered" evidence="5">
    <location>
        <begin position="667"/>
        <end position="710"/>
    </location>
</feature>
<keyword evidence="7" id="KW-0732">Signal</keyword>
<evidence type="ECO:0000313" key="10">
    <source>
        <dbReference type="Proteomes" id="UP001189429"/>
    </source>
</evidence>
<feature type="transmembrane region" description="Helical" evidence="6">
    <location>
        <begin position="498"/>
        <end position="518"/>
    </location>
</feature>
<comment type="caution">
    <text evidence="9">The sequence shown here is derived from an EMBL/GenBank/DDBJ whole genome shotgun (WGS) entry which is preliminary data.</text>
</comment>
<dbReference type="CDD" id="cd07042">
    <property type="entry name" value="STAS_SulP_like_sulfate_transporter"/>
    <property type="match status" value="1"/>
</dbReference>
<dbReference type="SUPFAM" id="SSF52091">
    <property type="entry name" value="SpoIIaa-like"/>
    <property type="match status" value="1"/>
</dbReference>
<dbReference type="PANTHER" id="PTHR43310">
    <property type="entry name" value="SULFATE TRANSPORTER YBAR-RELATED"/>
    <property type="match status" value="1"/>
</dbReference>
<feature type="transmembrane region" description="Helical" evidence="6">
    <location>
        <begin position="102"/>
        <end position="122"/>
    </location>
</feature>
<feature type="compositionally biased region" description="Basic and acidic residues" evidence="5">
    <location>
        <begin position="667"/>
        <end position="683"/>
    </location>
</feature>
<dbReference type="Pfam" id="PF00916">
    <property type="entry name" value="Sulfate_transp"/>
    <property type="match status" value="1"/>
</dbReference>
<evidence type="ECO:0000256" key="6">
    <source>
        <dbReference type="SAM" id="Phobius"/>
    </source>
</evidence>
<evidence type="ECO:0000256" key="3">
    <source>
        <dbReference type="ARBA" id="ARBA00022989"/>
    </source>
</evidence>
<feature type="transmembrane region" description="Helical" evidence="6">
    <location>
        <begin position="332"/>
        <end position="352"/>
    </location>
</feature>
<dbReference type="Gene3D" id="3.30.750.24">
    <property type="entry name" value="STAS domain"/>
    <property type="match status" value="1"/>
</dbReference>
<feature type="transmembrane region" description="Helical" evidence="6">
    <location>
        <begin position="473"/>
        <end position="492"/>
    </location>
</feature>
<dbReference type="Proteomes" id="UP001189429">
    <property type="component" value="Unassembled WGS sequence"/>
</dbReference>
<sequence>MAHTACCTSMHPLHSLTFLLLLCSASAHFRVSKAEPSCHYVDKSLIQTMISVDWTGDAGNTSHARVSRTSTYISSMTYQLSRKDVPAGSAINSKGSDVRGSVGVIIAFLAIPFILGFFLHWSKRHVGQALSMIGVSGDVFQEGELNPTTLFNRQTLSDTKEPKGGTLITNILCGVVAGLGCLPEAISFSFIVGINPLNGIWAGIFLSLSSSLVGGRPGLVSCASAATSVLLIDINKEFGMGAMSLAVLICSALQCLFGLANLDRLVILIPHPVMIGFCNGLAIVIFLAQLGHFDLQELAGSGVAVGKILTGMILTVLVSMFTAVTWPRLPKVGQFLPAPFAAIIVAVGFSYATGSIFPRRTLEDVSGKETFQGGLASIPPMNFPPAGVDWNDARVWSTAFAVGARMAFVGLTESLLTVKLLDRVMGPPEGSTRMECFGQALGNLLAGLFGTQGGCALIGQSLINVGSGGHRRISSIVSGVTLLFGVTVLAPALGKIPVAALVGLMFLVSLNTFVWASLSTTWDSLRQKDIIGWVDVLVVALVTIVTVIANLATAVLLGLFVSGMAFAWNIAHEVKIHIEPSKEDKDISIVQLEGPLFFASAMNFQGKVTVDAIPQEKVVIDLTKGRVLDHSGLDTILTTEAALKAAGKVVTYIGLSESASRYMTAMREHTPESSTDDVLKSIKGDASNGTKKPVSGPVAGQQPVGEYPGA</sequence>
<feature type="signal peptide" evidence="7">
    <location>
        <begin position="1"/>
        <end position="34"/>
    </location>
</feature>
<evidence type="ECO:0000256" key="2">
    <source>
        <dbReference type="ARBA" id="ARBA00022692"/>
    </source>
</evidence>
<proteinExistence type="predicted"/>
<reference evidence="9" key="1">
    <citation type="submission" date="2023-10" db="EMBL/GenBank/DDBJ databases">
        <authorList>
            <person name="Chen Y."/>
            <person name="Shah S."/>
            <person name="Dougan E. K."/>
            <person name="Thang M."/>
            <person name="Chan C."/>
        </authorList>
    </citation>
    <scope>NUCLEOTIDE SEQUENCE [LARGE SCALE GENOMIC DNA]</scope>
</reference>
<evidence type="ECO:0000256" key="5">
    <source>
        <dbReference type="SAM" id="MobiDB-lite"/>
    </source>
</evidence>
<dbReference type="Pfam" id="PF01740">
    <property type="entry name" value="STAS"/>
    <property type="match status" value="1"/>
</dbReference>
<dbReference type="PROSITE" id="PS50801">
    <property type="entry name" value="STAS"/>
    <property type="match status" value="1"/>
</dbReference>
<organism evidence="9 10">
    <name type="scientific">Prorocentrum cordatum</name>
    <dbReference type="NCBI Taxonomy" id="2364126"/>
    <lineage>
        <taxon>Eukaryota</taxon>
        <taxon>Sar</taxon>
        <taxon>Alveolata</taxon>
        <taxon>Dinophyceae</taxon>
        <taxon>Prorocentrales</taxon>
        <taxon>Prorocentraceae</taxon>
        <taxon>Prorocentrum</taxon>
    </lineage>
</organism>
<accession>A0ABN9YCK6</accession>
<evidence type="ECO:0000259" key="8">
    <source>
        <dbReference type="PROSITE" id="PS50801"/>
    </source>
</evidence>
<keyword evidence="3 6" id="KW-1133">Transmembrane helix</keyword>
<dbReference type="EMBL" id="CAUYUJ010022136">
    <property type="protein sequence ID" value="CAK0909116.1"/>
    <property type="molecule type" value="Genomic_DNA"/>
</dbReference>
<protein>
    <recommendedName>
        <fullName evidence="8">STAS domain-containing protein</fullName>
    </recommendedName>
</protein>
<keyword evidence="2 6" id="KW-0812">Transmembrane</keyword>
<dbReference type="PANTHER" id="PTHR43310:SF1">
    <property type="entry name" value="SULFATE TRANSPORTER YBAR-RELATED"/>
    <property type="match status" value="1"/>
</dbReference>
<feature type="transmembrane region" description="Helical" evidence="6">
    <location>
        <begin position="200"/>
        <end position="226"/>
    </location>
</feature>
<keyword evidence="4 6" id="KW-0472">Membrane</keyword>
<dbReference type="InterPro" id="IPR036513">
    <property type="entry name" value="STAS_dom_sf"/>
</dbReference>
<gene>
    <name evidence="9" type="ORF">PCOR1329_LOCUS83619</name>
</gene>